<dbReference type="EMBL" id="CP090032">
    <property type="protein sequence ID" value="UPK92480.1"/>
    <property type="molecule type" value="Genomic_DNA"/>
</dbReference>
<sequence>MVSSKLFTGVLALLSVGAANGKVCYPTRSTTLSTTAEATTSTAESSTATESSTVETTTSSSIEISTSSTTESSNVETTTASTTETTTSSATESTTATSTVSTDATTTATTSSAEASSTYITITSTTASSTETETASTSTSTFFPAGLFPCQNDADCDLRGGVCDPMRCGCINLMCYLKTTTMATMTTTALPEFACGSDTQCVGASFCLDQGANICACVNALCIVTVLPLP</sequence>
<proteinExistence type="predicted"/>
<evidence type="ECO:0000313" key="1">
    <source>
        <dbReference type="EMBL" id="UPK92480.1"/>
    </source>
</evidence>
<keyword evidence="2" id="KW-1185">Reference proteome</keyword>
<evidence type="ECO:0000313" key="2">
    <source>
        <dbReference type="Proteomes" id="UP000830768"/>
    </source>
</evidence>
<gene>
    <name evidence="1" type="ORF">LCI18_003415</name>
</gene>
<dbReference type="Proteomes" id="UP000830768">
    <property type="component" value="Chromosome 3"/>
</dbReference>
<reference evidence="1" key="1">
    <citation type="submission" date="2021-11" db="EMBL/GenBank/DDBJ databases">
        <title>Fusarium solani-melongenae Genome sequencing and assembly.</title>
        <authorList>
            <person name="Xie S."/>
            <person name="Huang L."/>
            <person name="Zhang X."/>
        </authorList>
    </citation>
    <scope>NUCLEOTIDE SEQUENCE</scope>
    <source>
        <strain evidence="1">CRI 24-3</strain>
    </source>
</reference>
<accession>A0ACD3YU75</accession>
<organism evidence="1 2">
    <name type="scientific">Fusarium solani subsp. cucurbitae</name>
    <name type="common">Neocosmosporum cucurbitae</name>
    <dbReference type="NCBI Taxonomy" id="2747967"/>
    <lineage>
        <taxon>Eukaryota</taxon>
        <taxon>Fungi</taxon>
        <taxon>Dikarya</taxon>
        <taxon>Ascomycota</taxon>
        <taxon>Pezizomycotina</taxon>
        <taxon>Sordariomycetes</taxon>
        <taxon>Hypocreomycetidae</taxon>
        <taxon>Hypocreales</taxon>
        <taxon>Nectriaceae</taxon>
        <taxon>Fusarium</taxon>
        <taxon>Fusarium solani species complex</taxon>
    </lineage>
</organism>
<protein>
    <submittedName>
        <fullName evidence="1">Uncharacterized protein</fullName>
    </submittedName>
</protein>
<name>A0ACD3YU75_FUSSC</name>